<accession>A0ABD5U6W7</accession>
<name>A0ABD5U6W7_9EURY</name>
<keyword evidence="1" id="KW-0472">Membrane</keyword>
<dbReference type="AlphaFoldDB" id="A0ABD5U6W7"/>
<feature type="transmembrane region" description="Helical" evidence="1">
    <location>
        <begin position="20"/>
        <end position="39"/>
    </location>
</feature>
<evidence type="ECO:0000313" key="2">
    <source>
        <dbReference type="EMBL" id="MFC6826840.1"/>
    </source>
</evidence>
<keyword evidence="1" id="KW-0812">Transmembrane</keyword>
<sequence>MSIDDAPLLGPVLNAGADDRVFDGLLLAGPLLLCVLALVGRTRTTTVLAAGYLAVFVGYTLYKASVR</sequence>
<gene>
    <name evidence="2" type="ORF">ACFQEV_17840</name>
</gene>
<keyword evidence="1" id="KW-1133">Transmembrane helix</keyword>
<comment type="caution">
    <text evidence="2">The sequence shown here is derived from an EMBL/GenBank/DDBJ whole genome shotgun (WGS) entry which is preliminary data.</text>
</comment>
<reference evidence="2 3" key="1">
    <citation type="journal article" date="2019" name="Int. J. Syst. Evol. Microbiol.">
        <title>The Global Catalogue of Microorganisms (GCM) 10K type strain sequencing project: providing services to taxonomists for standard genome sequencing and annotation.</title>
        <authorList>
            <consortium name="The Broad Institute Genomics Platform"/>
            <consortium name="The Broad Institute Genome Sequencing Center for Infectious Disease"/>
            <person name="Wu L."/>
            <person name="Ma J."/>
        </authorList>
    </citation>
    <scope>NUCLEOTIDE SEQUENCE [LARGE SCALE GENOMIC DNA]</scope>
    <source>
        <strain evidence="2 3">YIM 94188</strain>
    </source>
</reference>
<keyword evidence="3" id="KW-1185">Reference proteome</keyword>
<protein>
    <submittedName>
        <fullName evidence="2">Uncharacterized protein</fullName>
    </submittedName>
</protein>
<proteinExistence type="predicted"/>
<evidence type="ECO:0000256" key="1">
    <source>
        <dbReference type="SAM" id="Phobius"/>
    </source>
</evidence>
<dbReference type="RefSeq" id="WP_379698959.1">
    <property type="nucleotide sequence ID" value="NZ_JBHSXH010000015.1"/>
</dbReference>
<dbReference type="EMBL" id="JBHSXH010000015">
    <property type="protein sequence ID" value="MFC6826840.1"/>
    <property type="molecule type" value="Genomic_DNA"/>
</dbReference>
<feature type="transmembrane region" description="Helical" evidence="1">
    <location>
        <begin position="46"/>
        <end position="62"/>
    </location>
</feature>
<dbReference type="Proteomes" id="UP001596408">
    <property type="component" value="Unassembled WGS sequence"/>
</dbReference>
<evidence type="ECO:0000313" key="3">
    <source>
        <dbReference type="Proteomes" id="UP001596408"/>
    </source>
</evidence>
<organism evidence="2 3">
    <name type="scientific">Halopelagius fulvigenes</name>
    <dbReference type="NCBI Taxonomy" id="1198324"/>
    <lineage>
        <taxon>Archaea</taxon>
        <taxon>Methanobacteriati</taxon>
        <taxon>Methanobacteriota</taxon>
        <taxon>Stenosarchaea group</taxon>
        <taxon>Halobacteria</taxon>
        <taxon>Halobacteriales</taxon>
        <taxon>Haloferacaceae</taxon>
    </lineage>
</organism>